<dbReference type="AlphaFoldDB" id="A0A150WBZ8"/>
<evidence type="ECO:0000313" key="3">
    <source>
        <dbReference type="Proteomes" id="UP000075391"/>
    </source>
</evidence>
<dbReference type="Pfam" id="PF13521">
    <property type="entry name" value="AAA_28"/>
    <property type="match status" value="1"/>
</dbReference>
<dbReference type="InterPro" id="IPR053227">
    <property type="entry name" value="TRPL-trafficking_regulator"/>
</dbReference>
<organism evidence="2 3">
    <name type="scientific">Bdellovibrio bacteriovorus</name>
    <dbReference type="NCBI Taxonomy" id="959"/>
    <lineage>
        <taxon>Bacteria</taxon>
        <taxon>Pseudomonadati</taxon>
        <taxon>Bdellovibrionota</taxon>
        <taxon>Bdellovibrionia</taxon>
        <taxon>Bdellovibrionales</taxon>
        <taxon>Pseudobdellovibrionaceae</taxon>
        <taxon>Bdellovibrio</taxon>
    </lineage>
</organism>
<protein>
    <recommendedName>
        <fullName evidence="1">NadR/Ttd14 AAA domain-containing protein</fullName>
    </recommendedName>
</protein>
<name>A0A150WBZ8_BDEBC</name>
<dbReference type="GO" id="GO:0005525">
    <property type="term" value="F:GTP binding"/>
    <property type="evidence" value="ECO:0007669"/>
    <property type="project" value="TreeGrafter"/>
</dbReference>
<accession>A0A150WBZ8</accession>
<dbReference type="RefSeq" id="WP_081111038.1">
    <property type="nucleotide sequence ID" value="NZ_LUKF01000019.1"/>
</dbReference>
<dbReference type="PANTHER" id="PTHR34932:SF1">
    <property type="entry name" value="TRPL TRANSLOCATION DEFECT PROTEIN 14"/>
    <property type="match status" value="1"/>
</dbReference>
<dbReference type="OrthoDB" id="5292323at2"/>
<dbReference type="InterPro" id="IPR038727">
    <property type="entry name" value="NadR/Ttd14_AAA_dom"/>
</dbReference>
<dbReference type="Gene3D" id="3.40.50.300">
    <property type="entry name" value="P-loop containing nucleotide triphosphate hydrolases"/>
    <property type="match status" value="1"/>
</dbReference>
<dbReference type="Proteomes" id="UP000075391">
    <property type="component" value="Unassembled WGS sequence"/>
</dbReference>
<dbReference type="GO" id="GO:0070300">
    <property type="term" value="F:phosphatidic acid binding"/>
    <property type="evidence" value="ECO:0007669"/>
    <property type="project" value="TreeGrafter"/>
</dbReference>
<comment type="caution">
    <text evidence="2">The sequence shown here is derived from an EMBL/GenBank/DDBJ whole genome shotgun (WGS) entry which is preliminary data.</text>
</comment>
<gene>
    <name evidence="2" type="ORF">AZI85_11165</name>
</gene>
<proteinExistence type="predicted"/>
<dbReference type="CDD" id="cd02019">
    <property type="entry name" value="NK"/>
    <property type="match status" value="1"/>
</dbReference>
<evidence type="ECO:0000259" key="1">
    <source>
        <dbReference type="Pfam" id="PF13521"/>
    </source>
</evidence>
<evidence type="ECO:0000313" key="2">
    <source>
        <dbReference type="EMBL" id="KYG60564.1"/>
    </source>
</evidence>
<dbReference type="SUPFAM" id="SSF52540">
    <property type="entry name" value="P-loop containing nucleoside triphosphate hydrolases"/>
    <property type="match status" value="1"/>
</dbReference>
<reference evidence="2 3" key="1">
    <citation type="submission" date="2016-03" db="EMBL/GenBank/DDBJ databases">
        <authorList>
            <person name="Ploux O."/>
        </authorList>
    </citation>
    <scope>NUCLEOTIDE SEQUENCE [LARGE SCALE GENOMIC DNA]</scope>
    <source>
        <strain evidence="2 3">BER2</strain>
    </source>
</reference>
<dbReference type="GO" id="GO:0035091">
    <property type="term" value="F:phosphatidylinositol binding"/>
    <property type="evidence" value="ECO:0007669"/>
    <property type="project" value="TreeGrafter"/>
</dbReference>
<feature type="domain" description="NadR/Ttd14 AAA" evidence="1">
    <location>
        <begin position="9"/>
        <end position="164"/>
    </location>
</feature>
<dbReference type="PANTHER" id="PTHR34932">
    <property type="entry name" value="TRPL TRANSLOCATION DEFECT PROTEIN 14"/>
    <property type="match status" value="1"/>
</dbReference>
<dbReference type="EMBL" id="LUKF01000019">
    <property type="protein sequence ID" value="KYG60564.1"/>
    <property type="molecule type" value="Genomic_DNA"/>
</dbReference>
<dbReference type="InterPro" id="IPR027417">
    <property type="entry name" value="P-loop_NTPase"/>
</dbReference>
<sequence>MTMNQKPLKIVLTGAPSSGKSSTMRELQRVFGDQVALVPESAVVLLSGGFPAPQHGDVEQIRAFQKAILQVQAGLEQIIPRQHPLAKVYIFDRGSLDGAGFWPLGAEDFLQQFGLSRENEFAKFDHVLFMELPSPEAFGGVNQLRFHDYQQSKQSEDQLRETWGPHSGFKEIKAQATLKEKTSLVVGLVSSLLNKA</sequence>